<accession>A0A0C7P0I6</accession>
<dbReference type="HOGENOM" id="CLU_030508_1_0_0"/>
<organism evidence="2 3">
    <name type="scientific">Defluviitoga tunisiensis</name>
    <dbReference type="NCBI Taxonomy" id="1006576"/>
    <lineage>
        <taxon>Bacteria</taxon>
        <taxon>Thermotogati</taxon>
        <taxon>Thermotogota</taxon>
        <taxon>Thermotogae</taxon>
        <taxon>Petrotogales</taxon>
        <taxon>Petrotogaceae</taxon>
        <taxon>Defluviitoga</taxon>
    </lineage>
</organism>
<dbReference type="PATRIC" id="fig|1006576.9.peg.214"/>
<protein>
    <recommendedName>
        <fullName evidence="1">Endonuclease/exonuclease/phosphatase domain-containing protein</fullName>
    </recommendedName>
</protein>
<dbReference type="RefSeq" id="WP_045087158.1">
    <property type="nucleotide sequence ID" value="NZ_LN824141.1"/>
</dbReference>
<dbReference type="PANTHER" id="PTHR12121">
    <property type="entry name" value="CARBON CATABOLITE REPRESSOR PROTEIN 4"/>
    <property type="match status" value="1"/>
</dbReference>
<dbReference type="Gene3D" id="3.60.10.10">
    <property type="entry name" value="Endonuclease/exonuclease/phosphatase"/>
    <property type="match status" value="1"/>
</dbReference>
<dbReference type="Pfam" id="PF03372">
    <property type="entry name" value="Exo_endo_phos"/>
    <property type="match status" value="1"/>
</dbReference>
<dbReference type="EMBL" id="LN824141">
    <property type="protein sequence ID" value="CEP77549.1"/>
    <property type="molecule type" value="Genomic_DNA"/>
</dbReference>
<gene>
    <name evidence="2" type="ORF">DTL3_0218</name>
</gene>
<dbReference type="KEGG" id="dtn:DTL3_0218"/>
<dbReference type="PANTHER" id="PTHR12121:SF36">
    <property type="entry name" value="ENDONUCLEASE_EXONUCLEASE_PHOSPHATASE DOMAIN-CONTAINING PROTEIN"/>
    <property type="match status" value="1"/>
</dbReference>
<evidence type="ECO:0000313" key="3">
    <source>
        <dbReference type="Proteomes" id="UP000032809"/>
    </source>
</evidence>
<dbReference type="SUPFAM" id="SSF56219">
    <property type="entry name" value="DNase I-like"/>
    <property type="match status" value="1"/>
</dbReference>
<evidence type="ECO:0000259" key="1">
    <source>
        <dbReference type="Pfam" id="PF03372"/>
    </source>
</evidence>
<dbReference type="GO" id="GO:0000175">
    <property type="term" value="F:3'-5'-RNA exonuclease activity"/>
    <property type="evidence" value="ECO:0007669"/>
    <property type="project" value="TreeGrafter"/>
</dbReference>
<dbReference type="CDD" id="cd09083">
    <property type="entry name" value="EEP-1"/>
    <property type="match status" value="1"/>
</dbReference>
<dbReference type="STRING" id="1006576.DTL3_0218"/>
<name>A0A0C7P0I6_DEFTU</name>
<feature type="domain" description="Endonuclease/exonuclease/phosphatase" evidence="1">
    <location>
        <begin position="9"/>
        <end position="272"/>
    </location>
</feature>
<dbReference type="InterPro" id="IPR036691">
    <property type="entry name" value="Endo/exonu/phosph_ase_sf"/>
</dbReference>
<proteinExistence type="predicted"/>
<keyword evidence="3" id="KW-1185">Reference proteome</keyword>
<dbReference type="InterPro" id="IPR050410">
    <property type="entry name" value="CCR4/nocturin_mRNA_transcr"/>
</dbReference>
<evidence type="ECO:0000313" key="2">
    <source>
        <dbReference type="EMBL" id="CEP77549.1"/>
    </source>
</evidence>
<dbReference type="InterPro" id="IPR005135">
    <property type="entry name" value="Endo/exonuclease/phosphatase"/>
</dbReference>
<dbReference type="OrthoDB" id="9793162at2"/>
<sequence>MKNSKLRVCSFNIRYDNILDFGVRSWKCRRNIVVGLLKYHNMDLIGFQEVLKNQLEYLSDYLDEYDYVGVGREDGIDKGEFVPIFYKKDKFILEKWGTFWLSDTPEVKGSIGWDAACVRITTWAKFTLKDVNNSLLFFNTHFDHFGHKAMLNSAYLLLEKVKNIAKDVPVIIVGDFNNTEDSLVYKILTEKAEKDLRITDSKYVSLNGHYGCSFSFHDFNAAKIIYKLSNSKRNKDKKMKYLIDYIFIKNNIKVINHGILPDNCDGIFPSDHMPVICDLEILSNSPD</sequence>
<dbReference type="Proteomes" id="UP000032809">
    <property type="component" value="Chromosome I"/>
</dbReference>
<reference evidence="3" key="1">
    <citation type="submission" date="2014-11" db="EMBL/GenBank/DDBJ databases">
        <authorList>
            <person name="Wibberg D."/>
        </authorList>
    </citation>
    <scope>NUCLEOTIDE SEQUENCE [LARGE SCALE GENOMIC DNA]</scope>
    <source>
        <strain evidence="3">L3</strain>
    </source>
</reference>
<dbReference type="AlphaFoldDB" id="A0A0C7P0I6"/>